<gene>
    <name evidence="1" type="ORF">DBZ36_09575</name>
</gene>
<organism evidence="1 2">
    <name type="scientific">Alginatibacterium sediminis</name>
    <dbReference type="NCBI Taxonomy" id="2164068"/>
    <lineage>
        <taxon>Bacteria</taxon>
        <taxon>Pseudomonadati</taxon>
        <taxon>Pseudomonadota</taxon>
        <taxon>Gammaproteobacteria</taxon>
        <taxon>Alteromonadales</taxon>
        <taxon>Alteromonadaceae</taxon>
        <taxon>Alginatibacterium</taxon>
    </lineage>
</organism>
<name>A0A420ED99_9ALTE</name>
<comment type="caution">
    <text evidence="1">The sequence shown here is derived from an EMBL/GenBank/DDBJ whole genome shotgun (WGS) entry which is preliminary data.</text>
</comment>
<protein>
    <submittedName>
        <fullName evidence="1">DUF3465 domain-containing protein</fullName>
    </submittedName>
</protein>
<dbReference type="EMBL" id="RAQO01000005">
    <property type="protein sequence ID" value="RKF18646.1"/>
    <property type="molecule type" value="Genomic_DNA"/>
</dbReference>
<keyword evidence="2" id="KW-1185">Reference proteome</keyword>
<dbReference type="RefSeq" id="WP_120354725.1">
    <property type="nucleotide sequence ID" value="NZ_RAQO01000005.1"/>
</dbReference>
<reference evidence="1 2" key="1">
    <citation type="submission" date="2018-09" db="EMBL/GenBank/DDBJ databases">
        <authorList>
            <person name="Wang Z."/>
        </authorList>
    </citation>
    <scope>NUCLEOTIDE SEQUENCE [LARGE SCALE GENOMIC DNA]</scope>
    <source>
        <strain evidence="1 2">ALS 81</strain>
    </source>
</reference>
<dbReference type="AlphaFoldDB" id="A0A420ED99"/>
<dbReference type="OrthoDB" id="195616at2"/>
<accession>A0A420ED99</accession>
<dbReference type="Pfam" id="PF11948">
    <property type="entry name" value="DUF3465"/>
    <property type="match status" value="1"/>
</dbReference>
<evidence type="ECO:0000313" key="2">
    <source>
        <dbReference type="Proteomes" id="UP000286482"/>
    </source>
</evidence>
<evidence type="ECO:0000313" key="1">
    <source>
        <dbReference type="EMBL" id="RKF18646.1"/>
    </source>
</evidence>
<sequence>MRKNSILPIILIAFIGLATQLLYRDPAIVSSAGIVQTAASKHYIDTTIEQAFKQKRSEVQVTGSGTVITILSDDLKGSRHQRFILELETGLTVLVAHNIDLAPRIEKLSVGDTVRYYGQYEWNDKGGVLHWTHHDPNQKHYHGWLRHNGKTYQ</sequence>
<proteinExistence type="predicted"/>
<dbReference type="Proteomes" id="UP000286482">
    <property type="component" value="Unassembled WGS sequence"/>
</dbReference>
<dbReference type="InterPro" id="IPR021856">
    <property type="entry name" value="DUF3465"/>
</dbReference>